<name>A0A3B9QVL3_9CORY</name>
<evidence type="ECO:0000313" key="1">
    <source>
        <dbReference type="EMBL" id="HAF72992.1"/>
    </source>
</evidence>
<dbReference type="AlphaFoldDB" id="A0A3B9QVL3"/>
<evidence type="ECO:0000313" key="2">
    <source>
        <dbReference type="Proteomes" id="UP000260925"/>
    </source>
</evidence>
<accession>A0A3B9QVL3</accession>
<protein>
    <submittedName>
        <fullName evidence="1">Uncharacterized protein</fullName>
    </submittedName>
</protein>
<dbReference type="Proteomes" id="UP000260925">
    <property type="component" value="Unassembled WGS sequence"/>
</dbReference>
<proteinExistence type="predicted"/>
<reference evidence="1 2" key="1">
    <citation type="journal article" date="2018" name="Nat. Biotechnol.">
        <title>A standardized bacterial taxonomy based on genome phylogeny substantially revises the tree of life.</title>
        <authorList>
            <person name="Parks D.H."/>
            <person name="Chuvochina M."/>
            <person name="Waite D.W."/>
            <person name="Rinke C."/>
            <person name="Skarshewski A."/>
            <person name="Chaumeil P.A."/>
            <person name="Hugenholtz P."/>
        </authorList>
    </citation>
    <scope>NUCLEOTIDE SEQUENCE [LARGE SCALE GENOMIC DNA]</scope>
    <source>
        <strain evidence="1">UBA9851</strain>
    </source>
</reference>
<feature type="non-terminal residue" evidence="1">
    <location>
        <position position="92"/>
    </location>
</feature>
<sequence>MPNYDLYTELGLNKDMPPTEIGALLDGRINGLVGQGYPSNSPEVDQLATARAILSDPAKRNTYEAALAGPDGVIDVSWLHQLADSPAASSES</sequence>
<organism evidence="1 2">
    <name type="scientific">Corynebacterium variabile</name>
    <dbReference type="NCBI Taxonomy" id="1727"/>
    <lineage>
        <taxon>Bacteria</taxon>
        <taxon>Bacillati</taxon>
        <taxon>Actinomycetota</taxon>
        <taxon>Actinomycetes</taxon>
        <taxon>Mycobacteriales</taxon>
        <taxon>Corynebacteriaceae</taxon>
        <taxon>Corynebacterium</taxon>
    </lineage>
</organism>
<comment type="caution">
    <text evidence="1">The sequence shown here is derived from an EMBL/GenBank/DDBJ whole genome shotgun (WGS) entry which is preliminary data.</text>
</comment>
<dbReference type="EMBL" id="DMDD01000221">
    <property type="protein sequence ID" value="HAF72992.1"/>
    <property type="molecule type" value="Genomic_DNA"/>
</dbReference>
<gene>
    <name evidence="1" type="ORF">DCL06_09290</name>
</gene>